<accession>A0A1M3KW47</accession>
<name>A0A1M3KW47_9BACT</name>
<gene>
    <name evidence="1" type="ORF">BGO89_08805</name>
</gene>
<evidence type="ECO:0000313" key="1">
    <source>
        <dbReference type="EMBL" id="OJX56638.1"/>
    </source>
</evidence>
<dbReference type="EMBL" id="MKVH01000024">
    <property type="protein sequence ID" value="OJX56638.1"/>
    <property type="molecule type" value="Genomic_DNA"/>
</dbReference>
<organism evidence="1 2">
    <name type="scientific">Candidatus Kapaibacterium thiocyanatum</name>
    <dbReference type="NCBI Taxonomy" id="1895771"/>
    <lineage>
        <taxon>Bacteria</taxon>
        <taxon>Pseudomonadati</taxon>
        <taxon>Candidatus Kapaibacteriota</taxon>
        <taxon>Candidatus Kapaibacteriia</taxon>
        <taxon>Candidatus Kapaibacteriales</taxon>
        <taxon>Candidatus Kapaibacteriaceae</taxon>
        <taxon>Candidatus Kapaibacterium</taxon>
    </lineage>
</organism>
<protein>
    <submittedName>
        <fullName evidence="1">Uncharacterized protein</fullName>
    </submittedName>
</protein>
<comment type="caution">
    <text evidence="1">The sequence shown here is derived from an EMBL/GenBank/DDBJ whole genome shotgun (WGS) entry which is preliminary data.</text>
</comment>
<evidence type="ECO:0000313" key="2">
    <source>
        <dbReference type="Proteomes" id="UP000184233"/>
    </source>
</evidence>
<proteinExistence type="predicted"/>
<dbReference type="AlphaFoldDB" id="A0A1M3KW47"/>
<sequence length="147" mass="16703">MPEFSIESNGRIEKTAVYYNGDQLRGVREIMLNLDENGTFDAVVQYQGTDEQLYTKQIFVDLLDNVQTMEPTFTEEEAAQLRLITIRSDGDINNTFVYINDEEQGGIVSLFLHMKAPAQTSQGSRPEFKAEITYRNDDDSLSTEGVF</sequence>
<reference evidence="1 2" key="1">
    <citation type="submission" date="2016-09" db="EMBL/GenBank/DDBJ databases">
        <title>Genome-resolved meta-omics ties microbial dynamics to process performance in biotechnology for thiocyanate degradation.</title>
        <authorList>
            <person name="Kantor R.S."/>
            <person name="Huddy R.J."/>
            <person name="Iyer R."/>
            <person name="Thomas B.C."/>
            <person name="Brown C.T."/>
            <person name="Anantharaman K."/>
            <person name="Tringe S."/>
            <person name="Hettich R.L."/>
            <person name="Harrison S.T."/>
            <person name="Banfield J.F."/>
        </authorList>
    </citation>
    <scope>NUCLEOTIDE SEQUENCE [LARGE SCALE GENOMIC DNA]</scope>
    <source>
        <strain evidence="1">59-99</strain>
    </source>
</reference>
<dbReference type="Proteomes" id="UP000184233">
    <property type="component" value="Unassembled WGS sequence"/>
</dbReference>
<dbReference type="STRING" id="1895771.BGO89_08805"/>